<comment type="caution">
    <text evidence="1">The sequence shown here is derived from an EMBL/GenBank/DDBJ whole genome shotgun (WGS) entry which is preliminary data.</text>
</comment>
<proteinExistence type="predicted"/>
<evidence type="ECO:0000313" key="2">
    <source>
        <dbReference type="Proteomes" id="UP001237642"/>
    </source>
</evidence>
<dbReference type="AlphaFoldDB" id="A0AAD8LW56"/>
<gene>
    <name evidence="1" type="ORF">POM88_054889</name>
</gene>
<dbReference type="EMBL" id="JAUIZM010000109">
    <property type="protein sequence ID" value="KAK1348949.1"/>
    <property type="molecule type" value="Genomic_DNA"/>
</dbReference>
<sequence>MRIIWAKACIPLISVTEYIIFSVSACCDRKYFNHRKKNRLGYDKPAQLSNESRFSVNEIEALYELFMKLSSIIDDRLIHKPRMKSLPAILSLLISSEDAHSGQIADKETRMIMELVICKIIKHKTVNINKAGATQATQKSS</sequence>
<accession>A0AAD8LW56</accession>
<dbReference type="Proteomes" id="UP001237642">
    <property type="component" value="Unassembled WGS sequence"/>
</dbReference>
<evidence type="ECO:0000313" key="1">
    <source>
        <dbReference type="EMBL" id="KAK1348949.1"/>
    </source>
</evidence>
<protein>
    <submittedName>
        <fullName evidence="1">Uncharacterized protein</fullName>
    </submittedName>
</protein>
<organism evidence="1 2">
    <name type="scientific">Heracleum sosnowskyi</name>
    <dbReference type="NCBI Taxonomy" id="360622"/>
    <lineage>
        <taxon>Eukaryota</taxon>
        <taxon>Viridiplantae</taxon>
        <taxon>Streptophyta</taxon>
        <taxon>Embryophyta</taxon>
        <taxon>Tracheophyta</taxon>
        <taxon>Spermatophyta</taxon>
        <taxon>Magnoliopsida</taxon>
        <taxon>eudicotyledons</taxon>
        <taxon>Gunneridae</taxon>
        <taxon>Pentapetalae</taxon>
        <taxon>asterids</taxon>
        <taxon>campanulids</taxon>
        <taxon>Apiales</taxon>
        <taxon>Apiaceae</taxon>
        <taxon>Apioideae</taxon>
        <taxon>apioid superclade</taxon>
        <taxon>Tordylieae</taxon>
        <taxon>Tordyliinae</taxon>
        <taxon>Heracleum</taxon>
    </lineage>
</organism>
<name>A0AAD8LW56_9APIA</name>
<reference evidence="1" key="2">
    <citation type="submission" date="2023-05" db="EMBL/GenBank/DDBJ databases">
        <authorList>
            <person name="Schelkunov M.I."/>
        </authorList>
    </citation>
    <scope>NUCLEOTIDE SEQUENCE</scope>
    <source>
        <strain evidence="1">Hsosn_3</strain>
        <tissue evidence="1">Leaf</tissue>
    </source>
</reference>
<keyword evidence="2" id="KW-1185">Reference proteome</keyword>
<reference evidence="1" key="1">
    <citation type="submission" date="2023-02" db="EMBL/GenBank/DDBJ databases">
        <title>Genome of toxic invasive species Heracleum sosnowskyi carries increased number of genes despite the absence of recent whole-genome duplications.</title>
        <authorList>
            <person name="Schelkunov M."/>
            <person name="Shtratnikova V."/>
            <person name="Makarenko M."/>
            <person name="Klepikova A."/>
            <person name="Omelchenko D."/>
            <person name="Novikova G."/>
            <person name="Obukhova E."/>
            <person name="Bogdanov V."/>
            <person name="Penin A."/>
            <person name="Logacheva M."/>
        </authorList>
    </citation>
    <scope>NUCLEOTIDE SEQUENCE</scope>
    <source>
        <strain evidence="1">Hsosn_3</strain>
        <tissue evidence="1">Leaf</tissue>
    </source>
</reference>